<evidence type="ECO:0000256" key="1">
    <source>
        <dbReference type="ARBA" id="ARBA00023015"/>
    </source>
</evidence>
<dbReference type="PROSITE" id="PS50043">
    <property type="entry name" value="HTH_LUXR_2"/>
    <property type="match status" value="1"/>
</dbReference>
<dbReference type="Pfam" id="PF00072">
    <property type="entry name" value="Response_reg"/>
    <property type="match status" value="1"/>
</dbReference>
<dbReference type="SUPFAM" id="SSF46894">
    <property type="entry name" value="C-terminal effector domain of the bipartite response regulators"/>
    <property type="match status" value="1"/>
</dbReference>
<dbReference type="SMART" id="SM00421">
    <property type="entry name" value="HTH_LUXR"/>
    <property type="match status" value="1"/>
</dbReference>
<keyword evidence="3" id="KW-0804">Transcription</keyword>
<feature type="domain" description="Response regulatory" evidence="6">
    <location>
        <begin position="9"/>
        <end position="125"/>
    </location>
</feature>
<dbReference type="RefSeq" id="WP_011244544.1">
    <property type="nucleotide sequence ID" value="NC_006576.1"/>
</dbReference>
<dbReference type="SMART" id="SM00448">
    <property type="entry name" value="REC"/>
    <property type="match status" value="1"/>
</dbReference>
<dbReference type="CDD" id="cd19927">
    <property type="entry name" value="REC_Ycf29"/>
    <property type="match status" value="1"/>
</dbReference>
<dbReference type="GeneID" id="72430731"/>
<proteinExistence type="predicted"/>
<dbReference type="GO" id="GO:0006355">
    <property type="term" value="P:regulation of DNA-templated transcription"/>
    <property type="evidence" value="ECO:0007669"/>
    <property type="project" value="InterPro"/>
</dbReference>
<evidence type="ECO:0000313" key="8">
    <source>
        <dbReference type="Proteomes" id="UP000001175"/>
    </source>
</evidence>
<evidence type="ECO:0000259" key="6">
    <source>
        <dbReference type="PROSITE" id="PS50110"/>
    </source>
</evidence>
<dbReference type="Proteomes" id="UP000001175">
    <property type="component" value="Chromosome"/>
</dbReference>
<feature type="domain" description="HTH luxR-type" evidence="5">
    <location>
        <begin position="167"/>
        <end position="232"/>
    </location>
</feature>
<feature type="modified residue" description="4-aspartylphosphate" evidence="4">
    <location>
        <position position="58"/>
    </location>
</feature>
<dbReference type="GO" id="GO:0000156">
    <property type="term" value="F:phosphorelay response regulator activity"/>
    <property type="evidence" value="ECO:0007669"/>
    <property type="project" value="TreeGrafter"/>
</dbReference>
<dbReference type="InterPro" id="IPR039420">
    <property type="entry name" value="WalR-like"/>
</dbReference>
<dbReference type="SUPFAM" id="SSF52172">
    <property type="entry name" value="CheY-like"/>
    <property type="match status" value="1"/>
</dbReference>
<dbReference type="InterPro" id="IPR036388">
    <property type="entry name" value="WH-like_DNA-bd_sf"/>
</dbReference>
<dbReference type="InterPro" id="IPR000792">
    <property type="entry name" value="Tscrpt_reg_LuxR_C"/>
</dbReference>
<dbReference type="PANTHER" id="PTHR48111:SF67">
    <property type="entry name" value="TRANSCRIPTIONAL REGULATORY PROTEIN TCTD"/>
    <property type="match status" value="1"/>
</dbReference>
<name>A0A0H3K5F7_SYNP6</name>
<dbReference type="GO" id="GO:0032993">
    <property type="term" value="C:protein-DNA complex"/>
    <property type="evidence" value="ECO:0007669"/>
    <property type="project" value="TreeGrafter"/>
</dbReference>
<dbReference type="PANTHER" id="PTHR48111">
    <property type="entry name" value="REGULATOR OF RPOS"/>
    <property type="match status" value="1"/>
</dbReference>
<evidence type="ECO:0000256" key="2">
    <source>
        <dbReference type="ARBA" id="ARBA00023125"/>
    </source>
</evidence>
<dbReference type="CDD" id="cd06170">
    <property type="entry name" value="LuxR_C_like"/>
    <property type="match status" value="1"/>
</dbReference>
<evidence type="ECO:0000313" key="7">
    <source>
        <dbReference type="EMBL" id="BAD80424.1"/>
    </source>
</evidence>
<dbReference type="GO" id="GO:0000976">
    <property type="term" value="F:transcription cis-regulatory region binding"/>
    <property type="evidence" value="ECO:0007669"/>
    <property type="project" value="TreeGrafter"/>
</dbReference>
<organism evidence="7 8">
    <name type="scientific">Synechococcus sp. (strain ATCC 27144 / PCC 6301 / SAUG 1402/1)</name>
    <name type="common">Anacystis nidulans</name>
    <dbReference type="NCBI Taxonomy" id="269084"/>
    <lineage>
        <taxon>Bacteria</taxon>
        <taxon>Bacillati</taxon>
        <taxon>Cyanobacteriota</taxon>
        <taxon>Cyanophyceae</taxon>
        <taxon>Synechococcales</taxon>
        <taxon>Synechococcaceae</taxon>
        <taxon>Synechococcus</taxon>
    </lineage>
</organism>
<gene>
    <name evidence="7" type="primary">ycf29</name>
    <name evidence="7" type="ordered locus">syc2234_d</name>
</gene>
<dbReference type="Gene3D" id="3.40.50.2300">
    <property type="match status" value="1"/>
</dbReference>
<dbReference type="InterPro" id="IPR001789">
    <property type="entry name" value="Sig_transdc_resp-reg_receiver"/>
</dbReference>
<keyword evidence="1" id="KW-0805">Transcription regulation</keyword>
<protein>
    <submittedName>
        <fullName evidence="7">Two-component response regulator</fullName>
    </submittedName>
</protein>
<dbReference type="KEGG" id="syc:syc2234_d"/>
<reference evidence="7 8" key="1">
    <citation type="journal article" date="2007" name="Photosyn. Res.">
        <title>Complete nucleotide sequence of the freshwater unicellular cyanobacterium Synechococcus elongatus PCC 6301 chromosome: gene content and organization.</title>
        <authorList>
            <person name="Sugita C."/>
            <person name="Ogata K."/>
            <person name="Shikata M."/>
            <person name="Jikuya H."/>
            <person name="Takano J."/>
            <person name="Furumichi M."/>
            <person name="Kanehisa M."/>
            <person name="Omata T."/>
            <person name="Sugiura M."/>
            <person name="Sugita M."/>
        </authorList>
    </citation>
    <scope>NUCLEOTIDE SEQUENCE [LARGE SCALE GENOMIC DNA]</scope>
    <source>
        <strain evidence="8">ATCC 27144 / PCC 6301 / SAUG 1402/1</strain>
    </source>
</reference>
<dbReference type="InterPro" id="IPR011006">
    <property type="entry name" value="CheY-like_superfamily"/>
</dbReference>
<keyword evidence="4" id="KW-0597">Phosphoprotein</keyword>
<dbReference type="eggNOG" id="COG2197">
    <property type="taxonomic scope" value="Bacteria"/>
</dbReference>
<accession>A0A0H3K5F7</accession>
<evidence type="ECO:0000256" key="4">
    <source>
        <dbReference type="PROSITE-ProRule" id="PRU00169"/>
    </source>
</evidence>
<keyword evidence="2" id="KW-0238">DNA-binding</keyword>
<dbReference type="PROSITE" id="PS50110">
    <property type="entry name" value="RESPONSE_REGULATORY"/>
    <property type="match status" value="1"/>
</dbReference>
<evidence type="ECO:0000259" key="5">
    <source>
        <dbReference type="PROSITE" id="PS50043"/>
    </source>
</evidence>
<sequence length="235" mass="26339">MEQAVSDAEILLVDDEPGLREAVQAYLEDSGFRVRTAANAQEGWEQLQQARPDLVITDVMMPRVDGYQFLAQLRGDDRFKALPVILLTARGMTGDRIQGYEAGCDDYIAKPFDPDELVVRVENLLRRRRETIAAVADTGNPDLAEVARQVAEIRAMLQQKPQLQTQATPLALDLTPREESVLKLVAQGLMNKEIARELDTSVRNIEKYVSRLFSKTGTNSRTELVRFSLEHGLAD</sequence>
<dbReference type="GO" id="GO:0005829">
    <property type="term" value="C:cytosol"/>
    <property type="evidence" value="ECO:0007669"/>
    <property type="project" value="TreeGrafter"/>
</dbReference>
<dbReference type="Pfam" id="PF00196">
    <property type="entry name" value="GerE"/>
    <property type="match status" value="1"/>
</dbReference>
<dbReference type="PRINTS" id="PR00038">
    <property type="entry name" value="HTHLUXR"/>
</dbReference>
<dbReference type="EMBL" id="AP008231">
    <property type="protein sequence ID" value="BAD80424.1"/>
    <property type="molecule type" value="Genomic_DNA"/>
</dbReference>
<dbReference type="AlphaFoldDB" id="A0A0H3K5F7"/>
<dbReference type="Gene3D" id="1.10.10.10">
    <property type="entry name" value="Winged helix-like DNA-binding domain superfamily/Winged helix DNA-binding domain"/>
    <property type="match status" value="1"/>
</dbReference>
<evidence type="ECO:0000256" key="3">
    <source>
        <dbReference type="ARBA" id="ARBA00023163"/>
    </source>
</evidence>
<dbReference type="InterPro" id="IPR016032">
    <property type="entry name" value="Sig_transdc_resp-reg_C-effctor"/>
</dbReference>